<sequence length="192" mass="21311" precursor="true">MHKLLAFTFLVSLFAFASPARAQTDPRAEARSAAARRAVVQNRLDQFGHRNWIVIADSAYPSQTAAGIETIVTHQSQLQVVREVIDAVGNAKHVRPTVYLDKEIKYVDEQNAAGISDYRSELLTLLAGQNVKALPHEEIIAKLDEAGKTFHVLILKSNMTLPYTSVFIELDCGYWSAEAEASLRKTMNLQAD</sequence>
<dbReference type="Proteomes" id="UP000319143">
    <property type="component" value="Unassembled WGS sequence"/>
</dbReference>
<dbReference type="GO" id="GO:0048029">
    <property type="term" value="F:monosaccharide binding"/>
    <property type="evidence" value="ECO:0007669"/>
    <property type="project" value="InterPro"/>
</dbReference>
<gene>
    <name evidence="5" type="ORF">Poly41_38530</name>
</gene>
<dbReference type="EC" id="5.4.99.62" evidence="2"/>
<evidence type="ECO:0000313" key="5">
    <source>
        <dbReference type="EMBL" id="TWU36100.1"/>
    </source>
</evidence>
<organism evidence="5 6">
    <name type="scientific">Novipirellula artificiosorum</name>
    <dbReference type="NCBI Taxonomy" id="2528016"/>
    <lineage>
        <taxon>Bacteria</taxon>
        <taxon>Pseudomonadati</taxon>
        <taxon>Planctomycetota</taxon>
        <taxon>Planctomycetia</taxon>
        <taxon>Pirellulales</taxon>
        <taxon>Pirellulaceae</taxon>
        <taxon>Novipirellula</taxon>
    </lineage>
</organism>
<feature type="signal peptide" evidence="4">
    <location>
        <begin position="1"/>
        <end position="22"/>
    </location>
</feature>
<evidence type="ECO:0000313" key="6">
    <source>
        <dbReference type="Proteomes" id="UP000319143"/>
    </source>
</evidence>
<dbReference type="AlphaFoldDB" id="A0A5C6DGX8"/>
<keyword evidence="6" id="KW-1185">Reference proteome</keyword>
<proteinExistence type="predicted"/>
<evidence type="ECO:0000256" key="1">
    <source>
        <dbReference type="ARBA" id="ARBA00000223"/>
    </source>
</evidence>
<feature type="chain" id="PRO_5023095593" description="D-ribose pyranase" evidence="4">
    <location>
        <begin position="23"/>
        <end position="192"/>
    </location>
</feature>
<comment type="caution">
    <text evidence="5">The sequence shown here is derived from an EMBL/GenBank/DDBJ whole genome shotgun (WGS) entry which is preliminary data.</text>
</comment>
<keyword evidence="3" id="KW-0413">Isomerase</keyword>
<keyword evidence="4" id="KW-0732">Signal</keyword>
<comment type="catalytic activity">
    <reaction evidence="1">
        <text>beta-D-ribopyranose = beta-D-ribofuranose</text>
        <dbReference type="Rhea" id="RHEA:25432"/>
        <dbReference type="ChEBI" id="CHEBI:27476"/>
        <dbReference type="ChEBI" id="CHEBI:47002"/>
        <dbReference type="EC" id="5.4.99.62"/>
    </reaction>
</comment>
<name>A0A5C6DGX8_9BACT</name>
<reference evidence="5 6" key="1">
    <citation type="submission" date="2019-02" db="EMBL/GenBank/DDBJ databases">
        <title>Deep-cultivation of Planctomycetes and their phenomic and genomic characterization uncovers novel biology.</title>
        <authorList>
            <person name="Wiegand S."/>
            <person name="Jogler M."/>
            <person name="Boedeker C."/>
            <person name="Pinto D."/>
            <person name="Vollmers J."/>
            <person name="Rivas-Marin E."/>
            <person name="Kohn T."/>
            <person name="Peeters S.H."/>
            <person name="Heuer A."/>
            <person name="Rast P."/>
            <person name="Oberbeckmann S."/>
            <person name="Bunk B."/>
            <person name="Jeske O."/>
            <person name="Meyerdierks A."/>
            <person name="Storesund J.E."/>
            <person name="Kallscheuer N."/>
            <person name="Luecker S."/>
            <person name="Lage O.M."/>
            <person name="Pohl T."/>
            <person name="Merkel B.J."/>
            <person name="Hornburger P."/>
            <person name="Mueller R.-W."/>
            <person name="Bruemmer F."/>
            <person name="Labrenz M."/>
            <person name="Spormann A.M."/>
            <person name="Op Den Camp H."/>
            <person name="Overmann J."/>
            <person name="Amann R."/>
            <person name="Jetten M.S.M."/>
            <person name="Mascher T."/>
            <person name="Medema M.H."/>
            <person name="Devos D.P."/>
            <person name="Kaster A.-K."/>
            <person name="Ovreas L."/>
            <person name="Rohde M."/>
            <person name="Galperin M.Y."/>
            <person name="Jogler C."/>
        </authorList>
    </citation>
    <scope>NUCLEOTIDE SEQUENCE [LARGE SCALE GENOMIC DNA]</scope>
    <source>
        <strain evidence="5 6">Poly41</strain>
    </source>
</reference>
<dbReference type="EMBL" id="SJPV01000006">
    <property type="protein sequence ID" value="TWU36100.1"/>
    <property type="molecule type" value="Genomic_DNA"/>
</dbReference>
<dbReference type="GO" id="GO:0005996">
    <property type="term" value="P:monosaccharide metabolic process"/>
    <property type="evidence" value="ECO:0007669"/>
    <property type="project" value="InterPro"/>
</dbReference>
<accession>A0A5C6DGX8</accession>
<dbReference type="GO" id="GO:0062193">
    <property type="term" value="F:D-ribose pyranase activity"/>
    <property type="evidence" value="ECO:0007669"/>
    <property type="project" value="UniProtKB-EC"/>
</dbReference>
<dbReference type="Gene3D" id="3.40.1650.10">
    <property type="entry name" value="RbsD-like domain"/>
    <property type="match status" value="1"/>
</dbReference>
<dbReference type="InterPro" id="IPR007721">
    <property type="entry name" value="RbsD_FucU"/>
</dbReference>
<dbReference type="RefSeq" id="WP_146528132.1">
    <property type="nucleotide sequence ID" value="NZ_SJPV01000006.1"/>
</dbReference>
<dbReference type="InterPro" id="IPR023750">
    <property type="entry name" value="RbsD-like_sf"/>
</dbReference>
<dbReference type="Pfam" id="PF05025">
    <property type="entry name" value="RbsD_FucU"/>
    <property type="match status" value="1"/>
</dbReference>
<dbReference type="SUPFAM" id="SSF102546">
    <property type="entry name" value="RbsD-like"/>
    <property type="match status" value="1"/>
</dbReference>
<evidence type="ECO:0000256" key="3">
    <source>
        <dbReference type="ARBA" id="ARBA00023235"/>
    </source>
</evidence>
<evidence type="ECO:0000256" key="2">
    <source>
        <dbReference type="ARBA" id="ARBA00012862"/>
    </source>
</evidence>
<dbReference type="OrthoDB" id="120129at2"/>
<evidence type="ECO:0000256" key="4">
    <source>
        <dbReference type="SAM" id="SignalP"/>
    </source>
</evidence>
<protein>
    <recommendedName>
        <fullName evidence="2">D-ribose pyranase</fullName>
        <ecNumber evidence="2">5.4.99.62</ecNumber>
    </recommendedName>
</protein>